<dbReference type="Pfam" id="PF01656">
    <property type="entry name" value="CbiA"/>
    <property type="match status" value="1"/>
</dbReference>
<dbReference type="RefSeq" id="WP_012634073.1">
    <property type="nucleotide sequence ID" value="NC_011891.1"/>
</dbReference>
<dbReference type="HOGENOM" id="CLU_033160_2_1_7"/>
<evidence type="ECO:0000259" key="1">
    <source>
        <dbReference type="Pfam" id="PF01656"/>
    </source>
</evidence>
<dbReference type="KEGG" id="acp:A2cp1_3008"/>
<dbReference type="PANTHER" id="PTHR43384:SF13">
    <property type="entry name" value="SLR0110 PROTEIN"/>
    <property type="match status" value="1"/>
</dbReference>
<dbReference type="GO" id="GO:0009898">
    <property type="term" value="C:cytoplasmic side of plasma membrane"/>
    <property type="evidence" value="ECO:0007669"/>
    <property type="project" value="TreeGrafter"/>
</dbReference>
<dbReference type="GO" id="GO:0005829">
    <property type="term" value="C:cytosol"/>
    <property type="evidence" value="ECO:0007669"/>
    <property type="project" value="TreeGrafter"/>
</dbReference>
<dbReference type="InterPro" id="IPR050625">
    <property type="entry name" value="ParA/MinD_ATPase"/>
</dbReference>
<dbReference type="Proteomes" id="UP000007089">
    <property type="component" value="Chromosome"/>
</dbReference>
<dbReference type="AlphaFoldDB" id="B8JFG6"/>
<dbReference type="GO" id="GO:0016887">
    <property type="term" value="F:ATP hydrolysis activity"/>
    <property type="evidence" value="ECO:0007669"/>
    <property type="project" value="TreeGrafter"/>
</dbReference>
<sequence>MATGSILLVGVATATELKLRAAMPATGFVALPAGGRHAPEQLRGLADAAAVALSDDAEASFRLVRLLDAAGIRVTVIGPRKDADLILRAMREGAKEFVLAGDDETLKQVLRTQARPSRTAGVGTVYAVFPAKGGVGATTVATNLAGALQASGERTCLVDLNLNMGDVLAFLDLAGGYSIADVIGNMGRLDRGLLDATLLRHASGVQVLAQSHRIEDSDRVDAESVAQLLQFLRLHFGAIVLDGLRSFDDVSVAAVDASDRIVLLVEQEVPAVRDARRCVALFKRLGSEAKLKLVVNRYGKANDIGVDVIAETVGLPVAATIANDYPAVIRAVNKGVLVRDEAGRSAVARDIDDLLKVVGHVRAEPAAEPRERRSLFKKLLTLRTSDATE</sequence>
<dbReference type="EMBL" id="CP001359">
    <property type="protein sequence ID" value="ACL66343.1"/>
    <property type="molecule type" value="Genomic_DNA"/>
</dbReference>
<accession>B8JFG6</accession>
<dbReference type="GO" id="GO:0005524">
    <property type="term" value="F:ATP binding"/>
    <property type="evidence" value="ECO:0007669"/>
    <property type="project" value="TreeGrafter"/>
</dbReference>
<feature type="domain" description="CobQ/CobB/MinD/ParA nucleotide binding" evidence="1">
    <location>
        <begin position="129"/>
        <end position="335"/>
    </location>
</feature>
<evidence type="ECO:0000313" key="3">
    <source>
        <dbReference type="Proteomes" id="UP000007089"/>
    </source>
</evidence>
<dbReference type="InterPro" id="IPR002586">
    <property type="entry name" value="CobQ/CobB/MinD/ParA_Nub-bd_dom"/>
</dbReference>
<dbReference type="SUPFAM" id="SSF52540">
    <property type="entry name" value="P-loop containing nucleoside triphosphate hydrolases"/>
    <property type="match status" value="1"/>
</dbReference>
<dbReference type="Gene3D" id="3.40.50.300">
    <property type="entry name" value="P-loop containing nucleotide triphosphate hydrolases"/>
    <property type="match status" value="1"/>
</dbReference>
<organism evidence="2 3">
    <name type="scientific">Anaeromyxobacter dehalogenans (strain ATCC BAA-258 / DSM 21875 / 2CP-1)</name>
    <dbReference type="NCBI Taxonomy" id="455488"/>
    <lineage>
        <taxon>Bacteria</taxon>
        <taxon>Pseudomonadati</taxon>
        <taxon>Myxococcota</taxon>
        <taxon>Myxococcia</taxon>
        <taxon>Myxococcales</taxon>
        <taxon>Cystobacterineae</taxon>
        <taxon>Anaeromyxobacteraceae</taxon>
        <taxon>Anaeromyxobacter</taxon>
    </lineage>
</organism>
<keyword evidence="3" id="KW-1185">Reference proteome</keyword>
<dbReference type="InterPro" id="IPR027417">
    <property type="entry name" value="P-loop_NTPase"/>
</dbReference>
<dbReference type="GO" id="GO:0051782">
    <property type="term" value="P:negative regulation of cell division"/>
    <property type="evidence" value="ECO:0007669"/>
    <property type="project" value="TreeGrafter"/>
</dbReference>
<protein>
    <submittedName>
        <fullName evidence="2">Flp pilus assembly protein ATPase CpaE-like protein</fullName>
    </submittedName>
</protein>
<name>B8JFG6_ANAD2</name>
<gene>
    <name evidence="2" type="ordered locus">A2cp1_3008</name>
</gene>
<proteinExistence type="predicted"/>
<reference evidence="2" key="1">
    <citation type="submission" date="2009-01" db="EMBL/GenBank/DDBJ databases">
        <title>Complete sequence of Anaeromyxobacter dehalogenans 2CP-1.</title>
        <authorList>
            <consortium name="US DOE Joint Genome Institute"/>
            <person name="Lucas S."/>
            <person name="Copeland A."/>
            <person name="Lapidus A."/>
            <person name="Glavina del Rio T."/>
            <person name="Dalin E."/>
            <person name="Tice H."/>
            <person name="Bruce D."/>
            <person name="Goodwin L."/>
            <person name="Pitluck S."/>
            <person name="Saunders E."/>
            <person name="Brettin T."/>
            <person name="Detter J.C."/>
            <person name="Han C."/>
            <person name="Larimer F."/>
            <person name="Land M."/>
            <person name="Hauser L."/>
            <person name="Kyrpides N."/>
            <person name="Ovchinnikova G."/>
            <person name="Beliaev A.S."/>
            <person name="Richardson P."/>
        </authorList>
    </citation>
    <scope>NUCLEOTIDE SEQUENCE</scope>
    <source>
        <strain evidence="2">2CP-1</strain>
    </source>
</reference>
<evidence type="ECO:0000313" key="2">
    <source>
        <dbReference type="EMBL" id="ACL66343.1"/>
    </source>
</evidence>
<dbReference type="PANTHER" id="PTHR43384">
    <property type="entry name" value="SEPTUM SITE-DETERMINING PROTEIN MIND HOMOLOG, CHLOROPLASTIC-RELATED"/>
    <property type="match status" value="1"/>
</dbReference>